<reference evidence="2 3" key="1">
    <citation type="submission" date="2020-07" db="EMBL/GenBank/DDBJ databases">
        <title>Complete genome sequence of Mycolicibacterium litorale like strain isolated from cardiac implantable electronic device infection.</title>
        <authorList>
            <person name="Fukano H."/>
            <person name="Miyama H."/>
            <person name="Hoshino Y."/>
        </authorList>
    </citation>
    <scope>NUCLEOTIDE SEQUENCE [LARGE SCALE GENOMIC DNA]</scope>
    <source>
        <strain evidence="2 3">NIIDNTM18</strain>
    </source>
</reference>
<organism evidence="2 3">
    <name type="scientific">Mycolicibacterium litorale</name>
    <dbReference type="NCBI Taxonomy" id="758802"/>
    <lineage>
        <taxon>Bacteria</taxon>
        <taxon>Bacillati</taxon>
        <taxon>Actinomycetota</taxon>
        <taxon>Actinomycetes</taxon>
        <taxon>Mycobacteriales</taxon>
        <taxon>Mycobacteriaceae</taxon>
        <taxon>Mycolicibacterium</taxon>
    </lineage>
</organism>
<sequence>MTSHRYIGYVGGLAVALGVGAAVAGAGQGIAHAETESASSASESAGAVSAGPKKPATDTDDAADKADSAGDDEAGSDESGSSEGDDEPDEAGTGDEDRPRATGPSLTEKIRQSAQQFEAEQIEKLRNAFTPRVIDGEEPDTKGHSASADQTEDEPTQPARLAEAAEPRLVQEPADEPAIQDPADEPVSLAAEPVPWSPDPFRPEDPEPDGMPAAVLALRNLLMGVAAPEFKPYVREGVEAVYRGSQIVPWVNVVVPAYKIVPAFLEAAQGNKAGAQIIINELLKTTGPVSLLYYGYDQIADLANMEYEARLIKEQFYSTVWDTLDPLALLHEYGDHGLRG</sequence>
<accession>A0A6S6P6Q2</accession>
<evidence type="ECO:0000313" key="3">
    <source>
        <dbReference type="Proteomes" id="UP000515734"/>
    </source>
</evidence>
<evidence type="ECO:0000256" key="1">
    <source>
        <dbReference type="SAM" id="MobiDB-lite"/>
    </source>
</evidence>
<protein>
    <submittedName>
        <fullName evidence="2">Uncharacterized protein</fullName>
    </submittedName>
</protein>
<feature type="compositionally biased region" description="Low complexity" evidence="1">
    <location>
        <begin position="36"/>
        <end position="50"/>
    </location>
</feature>
<dbReference type="RefSeq" id="WP_232100534.1">
    <property type="nucleotide sequence ID" value="NZ_AP023287.1"/>
</dbReference>
<proteinExistence type="predicted"/>
<dbReference type="Proteomes" id="UP000515734">
    <property type="component" value="Chromosome"/>
</dbReference>
<feature type="compositionally biased region" description="Acidic residues" evidence="1">
    <location>
        <begin position="83"/>
        <end position="94"/>
    </location>
</feature>
<gene>
    <name evidence="2" type="ORF">NIIDNTM18_12460</name>
</gene>
<dbReference type="AlphaFoldDB" id="A0A6S6P6Q2"/>
<name>A0A6S6P6Q2_9MYCO</name>
<dbReference type="EMBL" id="AP023287">
    <property type="protein sequence ID" value="BCI51968.1"/>
    <property type="molecule type" value="Genomic_DNA"/>
</dbReference>
<evidence type="ECO:0000313" key="2">
    <source>
        <dbReference type="EMBL" id="BCI51968.1"/>
    </source>
</evidence>
<feature type="region of interest" description="Disordered" evidence="1">
    <location>
        <begin position="33"/>
        <end position="159"/>
    </location>
</feature>